<feature type="transmembrane region" description="Helical" evidence="1">
    <location>
        <begin position="20"/>
        <end position="41"/>
    </location>
</feature>
<name>W7XCG2_TETTS</name>
<evidence type="ECO:0000313" key="2">
    <source>
        <dbReference type="EMBL" id="EWS74248.1"/>
    </source>
</evidence>
<accession>W7XCG2</accession>
<evidence type="ECO:0000256" key="1">
    <source>
        <dbReference type="SAM" id="Phobius"/>
    </source>
</evidence>
<evidence type="ECO:0000313" key="3">
    <source>
        <dbReference type="Proteomes" id="UP000009168"/>
    </source>
</evidence>
<protein>
    <submittedName>
        <fullName evidence="2">Transmembrane protein, putative</fullName>
    </submittedName>
</protein>
<organism evidence="2 3">
    <name type="scientific">Tetrahymena thermophila (strain SB210)</name>
    <dbReference type="NCBI Taxonomy" id="312017"/>
    <lineage>
        <taxon>Eukaryota</taxon>
        <taxon>Sar</taxon>
        <taxon>Alveolata</taxon>
        <taxon>Ciliophora</taxon>
        <taxon>Intramacronucleata</taxon>
        <taxon>Oligohymenophorea</taxon>
        <taxon>Hymenostomatida</taxon>
        <taxon>Tetrahymenina</taxon>
        <taxon>Tetrahymenidae</taxon>
        <taxon>Tetrahymena</taxon>
    </lineage>
</organism>
<dbReference type="KEGG" id="tet:TTHERM_000191019"/>
<dbReference type="RefSeq" id="XP_012653221.1">
    <property type="nucleotide sequence ID" value="XM_012797767.1"/>
</dbReference>
<keyword evidence="1 2" id="KW-0812">Transmembrane</keyword>
<dbReference type="GeneID" id="24437725"/>
<dbReference type="AlphaFoldDB" id="W7XCG2"/>
<gene>
    <name evidence="2" type="ORF">TTHERM_000191019</name>
</gene>
<reference evidence="3" key="1">
    <citation type="journal article" date="2006" name="PLoS Biol.">
        <title>Macronuclear genome sequence of the ciliate Tetrahymena thermophila, a model eukaryote.</title>
        <authorList>
            <person name="Eisen J.A."/>
            <person name="Coyne R.S."/>
            <person name="Wu M."/>
            <person name="Wu D."/>
            <person name="Thiagarajan M."/>
            <person name="Wortman J.R."/>
            <person name="Badger J.H."/>
            <person name="Ren Q."/>
            <person name="Amedeo P."/>
            <person name="Jones K.M."/>
            <person name="Tallon L.J."/>
            <person name="Delcher A.L."/>
            <person name="Salzberg S.L."/>
            <person name="Silva J.C."/>
            <person name="Haas B.J."/>
            <person name="Majoros W.H."/>
            <person name="Farzad M."/>
            <person name="Carlton J.M."/>
            <person name="Smith R.K. Jr."/>
            <person name="Garg J."/>
            <person name="Pearlman R.E."/>
            <person name="Karrer K.M."/>
            <person name="Sun L."/>
            <person name="Manning G."/>
            <person name="Elde N.C."/>
            <person name="Turkewitz A.P."/>
            <person name="Asai D.J."/>
            <person name="Wilkes D.E."/>
            <person name="Wang Y."/>
            <person name="Cai H."/>
            <person name="Collins K."/>
            <person name="Stewart B.A."/>
            <person name="Lee S.R."/>
            <person name="Wilamowska K."/>
            <person name="Weinberg Z."/>
            <person name="Ruzzo W.L."/>
            <person name="Wloga D."/>
            <person name="Gaertig J."/>
            <person name="Frankel J."/>
            <person name="Tsao C.-C."/>
            <person name="Gorovsky M.A."/>
            <person name="Keeling P.J."/>
            <person name="Waller R.F."/>
            <person name="Patron N.J."/>
            <person name="Cherry J.M."/>
            <person name="Stover N.A."/>
            <person name="Krieger C.J."/>
            <person name="del Toro C."/>
            <person name="Ryder H.F."/>
            <person name="Williamson S.C."/>
            <person name="Barbeau R.A."/>
            <person name="Hamilton E.P."/>
            <person name="Orias E."/>
        </authorList>
    </citation>
    <scope>NUCLEOTIDE SEQUENCE [LARGE SCALE GENOMIC DNA]</scope>
    <source>
        <strain evidence="3">SB210</strain>
    </source>
</reference>
<keyword evidence="1" id="KW-1133">Transmembrane helix</keyword>
<keyword evidence="1" id="KW-0472">Membrane</keyword>
<dbReference type="InParanoid" id="W7XCG2"/>
<sequence>MLFLLNIILKYKYNFQQIKYALITILVLKFRLLLIGLGALYQQRNFNKFYQKINIQILLKYFLKCVNLALQCYMFGGEKLGIAQMRLFDLCKLYIQITCTSSKNQSDQRIIRDNIKILLITILKQKNLQNKNYLYKIQEQQLLEFFQHMTNYSSLFPTIF</sequence>
<proteinExistence type="predicted"/>
<dbReference type="EMBL" id="GG662693">
    <property type="protein sequence ID" value="EWS74248.1"/>
    <property type="molecule type" value="Genomic_DNA"/>
</dbReference>
<keyword evidence="3" id="KW-1185">Reference proteome</keyword>
<dbReference type="Proteomes" id="UP000009168">
    <property type="component" value="Unassembled WGS sequence"/>
</dbReference>